<evidence type="ECO:0000256" key="1">
    <source>
        <dbReference type="ARBA" id="ARBA00006611"/>
    </source>
</evidence>
<evidence type="ECO:0000313" key="6">
    <source>
        <dbReference type="Proteomes" id="UP000051160"/>
    </source>
</evidence>
<sequence>MIEQLGIKLLSNAVEANSSDVHILPETDHYKVVEHRLGKVVPICQLSRQEGQQLIAHFKYRANMAITETRRPQLGALTLEIAEHEIHLRLSSVGNFLNQESLVIRLLRPLAQQQLAFLKPAQLRVLTDWCQHRGLVLFAGPTGSGKTTTIYQLAQQLSQELTVLSIEDPVEIVAPNFLQLQVNEAATMTYQALIKVALRHRPDVLIVGEIRDRETAQAAIDAALSGHLVLSTVHAQTAHGIVTRLSQLAIDPDVVKQAVIGVAYQRLIPTMDGQVAALLDLAAGPVDNQWQQVQETTAVWKEDLADAKRTNKISQQTYDQFKAG</sequence>
<evidence type="ECO:0000259" key="4">
    <source>
        <dbReference type="PROSITE" id="PS00662"/>
    </source>
</evidence>
<keyword evidence="3" id="KW-0067">ATP-binding</keyword>
<dbReference type="Pfam" id="PF00437">
    <property type="entry name" value="T2SSE"/>
    <property type="match status" value="1"/>
</dbReference>
<dbReference type="Gene3D" id="3.40.50.300">
    <property type="entry name" value="P-loop containing nucleotide triphosphate hydrolases"/>
    <property type="match status" value="1"/>
</dbReference>
<dbReference type="InterPro" id="IPR027417">
    <property type="entry name" value="P-loop_NTPase"/>
</dbReference>
<name>A0A0R1LWL0_9LACO</name>
<dbReference type="InterPro" id="IPR003593">
    <property type="entry name" value="AAA+_ATPase"/>
</dbReference>
<comment type="caution">
    <text evidence="5">The sequence shown here is derived from an EMBL/GenBank/DDBJ whole genome shotgun (WGS) entry which is preliminary data.</text>
</comment>
<dbReference type="CDD" id="cd01129">
    <property type="entry name" value="PulE-GspE-like"/>
    <property type="match status" value="1"/>
</dbReference>
<dbReference type="PANTHER" id="PTHR30258:SF2">
    <property type="entry name" value="COMG OPERON PROTEIN 1"/>
    <property type="match status" value="1"/>
</dbReference>
<dbReference type="NCBIfam" id="NF041000">
    <property type="entry name" value="ATPase_ComGA"/>
    <property type="match status" value="1"/>
</dbReference>
<evidence type="ECO:0000256" key="3">
    <source>
        <dbReference type="ARBA" id="ARBA00022840"/>
    </source>
</evidence>
<dbReference type="SMART" id="SM00382">
    <property type="entry name" value="AAA"/>
    <property type="match status" value="1"/>
</dbReference>
<dbReference type="PANTHER" id="PTHR30258">
    <property type="entry name" value="TYPE II SECRETION SYSTEM PROTEIN GSPE-RELATED"/>
    <property type="match status" value="1"/>
</dbReference>
<dbReference type="AlphaFoldDB" id="A0A0R1LWL0"/>
<accession>A0A0R1LWL0</accession>
<dbReference type="EMBL" id="AZEE01000030">
    <property type="protein sequence ID" value="KRK97257.1"/>
    <property type="molecule type" value="Genomic_DNA"/>
</dbReference>
<proteinExistence type="inferred from homology"/>
<organism evidence="5 6">
    <name type="scientific">Secundilactobacillus odoratitofui DSM 19909 = JCM 15043</name>
    <dbReference type="NCBI Taxonomy" id="1423776"/>
    <lineage>
        <taxon>Bacteria</taxon>
        <taxon>Bacillati</taxon>
        <taxon>Bacillota</taxon>
        <taxon>Bacilli</taxon>
        <taxon>Lactobacillales</taxon>
        <taxon>Lactobacillaceae</taxon>
        <taxon>Secundilactobacillus</taxon>
    </lineage>
</organism>
<dbReference type="Gene3D" id="3.30.450.90">
    <property type="match status" value="1"/>
</dbReference>
<dbReference type="SUPFAM" id="SSF52540">
    <property type="entry name" value="P-loop containing nucleoside triphosphate hydrolases"/>
    <property type="match status" value="1"/>
</dbReference>
<reference evidence="5 6" key="1">
    <citation type="journal article" date="2015" name="Genome Announc.">
        <title>Expanding the biotechnology potential of lactobacilli through comparative genomics of 213 strains and associated genera.</title>
        <authorList>
            <person name="Sun Z."/>
            <person name="Harris H.M."/>
            <person name="McCann A."/>
            <person name="Guo C."/>
            <person name="Argimon S."/>
            <person name="Zhang W."/>
            <person name="Yang X."/>
            <person name="Jeffery I.B."/>
            <person name="Cooney J.C."/>
            <person name="Kagawa T.F."/>
            <person name="Liu W."/>
            <person name="Song Y."/>
            <person name="Salvetti E."/>
            <person name="Wrobel A."/>
            <person name="Rasinkangas P."/>
            <person name="Parkhill J."/>
            <person name="Rea M.C."/>
            <person name="O'Sullivan O."/>
            <person name="Ritari J."/>
            <person name="Douillard F.P."/>
            <person name="Paul Ross R."/>
            <person name="Yang R."/>
            <person name="Briner A.E."/>
            <person name="Felis G.E."/>
            <person name="de Vos W.M."/>
            <person name="Barrangou R."/>
            <person name="Klaenhammer T.R."/>
            <person name="Caufield P.W."/>
            <person name="Cui Y."/>
            <person name="Zhang H."/>
            <person name="O'Toole P.W."/>
        </authorList>
    </citation>
    <scope>NUCLEOTIDE SEQUENCE [LARGE SCALE GENOMIC DNA]</scope>
    <source>
        <strain evidence="5 6">DSM 19909</strain>
    </source>
</reference>
<dbReference type="GO" id="GO:0005886">
    <property type="term" value="C:plasma membrane"/>
    <property type="evidence" value="ECO:0007669"/>
    <property type="project" value="TreeGrafter"/>
</dbReference>
<dbReference type="InterPro" id="IPR001482">
    <property type="entry name" value="T2SS/T4SS_dom"/>
</dbReference>
<dbReference type="PATRIC" id="fig|1423776.4.peg.2146"/>
<keyword evidence="2" id="KW-0547">Nucleotide-binding</keyword>
<dbReference type="InterPro" id="IPR047667">
    <property type="entry name" value="ATPase_ComGA"/>
</dbReference>
<dbReference type="OrthoDB" id="9808272at2"/>
<evidence type="ECO:0000313" key="5">
    <source>
        <dbReference type="EMBL" id="KRK97257.1"/>
    </source>
</evidence>
<evidence type="ECO:0000256" key="2">
    <source>
        <dbReference type="ARBA" id="ARBA00022741"/>
    </source>
</evidence>
<gene>
    <name evidence="5" type="ORF">FD04_GL002119</name>
</gene>
<comment type="similarity">
    <text evidence="1">Belongs to the GSP E family.</text>
</comment>
<dbReference type="RefSeq" id="WP_056949052.1">
    <property type="nucleotide sequence ID" value="NZ_AZEE01000030.1"/>
</dbReference>
<dbReference type="PROSITE" id="PS00662">
    <property type="entry name" value="T2SP_E"/>
    <property type="match status" value="1"/>
</dbReference>
<feature type="domain" description="Bacterial type II secretion system protein E" evidence="4">
    <location>
        <begin position="198"/>
        <end position="212"/>
    </location>
</feature>
<keyword evidence="6" id="KW-1185">Reference proteome</keyword>
<dbReference type="GO" id="GO:0005524">
    <property type="term" value="F:ATP binding"/>
    <property type="evidence" value="ECO:0007669"/>
    <property type="project" value="UniProtKB-KW"/>
</dbReference>
<dbReference type="STRING" id="1423776.FD04_GL002119"/>
<protein>
    <submittedName>
        <fullName evidence="5">Competence protein</fullName>
    </submittedName>
</protein>
<dbReference type="Proteomes" id="UP000051160">
    <property type="component" value="Unassembled WGS sequence"/>
</dbReference>
<dbReference type="GO" id="GO:0016887">
    <property type="term" value="F:ATP hydrolysis activity"/>
    <property type="evidence" value="ECO:0007669"/>
    <property type="project" value="TreeGrafter"/>
</dbReference>